<dbReference type="Gene3D" id="3.50.50.60">
    <property type="entry name" value="FAD/NAD(P)-binding domain"/>
    <property type="match status" value="1"/>
</dbReference>
<dbReference type="GO" id="GO:0016491">
    <property type="term" value="F:oxidoreductase activity"/>
    <property type="evidence" value="ECO:0007669"/>
    <property type="project" value="UniProtKB-KW"/>
</dbReference>
<accession>A0AAI8YSD6</accession>
<evidence type="ECO:0000256" key="2">
    <source>
        <dbReference type="ARBA" id="ARBA00022827"/>
    </source>
</evidence>
<dbReference type="InterPro" id="IPR036188">
    <property type="entry name" value="FAD/NAD-bd_sf"/>
</dbReference>
<dbReference type="InterPro" id="IPR002938">
    <property type="entry name" value="FAD-bd"/>
</dbReference>
<feature type="domain" description="FAD-binding" evidence="4">
    <location>
        <begin position="176"/>
        <end position="388"/>
    </location>
</feature>
<dbReference type="InterPro" id="IPR051104">
    <property type="entry name" value="FAD_monoxygenase"/>
</dbReference>
<evidence type="ECO:0000256" key="3">
    <source>
        <dbReference type="ARBA" id="ARBA00023002"/>
    </source>
</evidence>
<dbReference type="GO" id="GO:0071949">
    <property type="term" value="F:FAD binding"/>
    <property type="evidence" value="ECO:0007669"/>
    <property type="project" value="InterPro"/>
</dbReference>
<proteinExistence type="predicted"/>
<evidence type="ECO:0000313" key="6">
    <source>
        <dbReference type="Proteomes" id="UP001296104"/>
    </source>
</evidence>
<dbReference type="Pfam" id="PF13450">
    <property type="entry name" value="NAD_binding_8"/>
    <property type="match status" value="1"/>
</dbReference>
<gene>
    <name evidence="5" type="ORF">LECACI_7A001105</name>
</gene>
<dbReference type="PANTHER" id="PTHR46720">
    <property type="entry name" value="HYDROXYLASE, PUTATIVE (AFU_ORTHOLOGUE AFUA_3G01460)-RELATED"/>
    <property type="match status" value="1"/>
</dbReference>
<evidence type="ECO:0000256" key="1">
    <source>
        <dbReference type="ARBA" id="ARBA00022630"/>
    </source>
</evidence>
<name>A0AAI8YSD6_9PEZI</name>
<evidence type="ECO:0000259" key="4">
    <source>
        <dbReference type="Pfam" id="PF01494"/>
    </source>
</evidence>
<evidence type="ECO:0000313" key="5">
    <source>
        <dbReference type="EMBL" id="CAK3816224.1"/>
    </source>
</evidence>
<dbReference type="AlphaFoldDB" id="A0AAI8YSD6"/>
<dbReference type="Pfam" id="PF01494">
    <property type="entry name" value="FAD_binding_3"/>
    <property type="match status" value="1"/>
</dbReference>
<keyword evidence="6" id="KW-1185">Reference proteome</keyword>
<dbReference type="SUPFAM" id="SSF54373">
    <property type="entry name" value="FAD-linked reductases, C-terminal domain"/>
    <property type="match status" value="1"/>
</dbReference>
<dbReference type="FunFam" id="3.50.50.60:FF:000153">
    <property type="entry name" value="Salicylate hydroxylase, putative"/>
    <property type="match status" value="1"/>
</dbReference>
<protein>
    <submittedName>
        <fullName evidence="5">Salicylate hydroxylase</fullName>
    </submittedName>
</protein>
<dbReference type="PRINTS" id="PR00420">
    <property type="entry name" value="RNGMNOXGNASE"/>
</dbReference>
<organism evidence="5 6">
    <name type="scientific">Lecanosticta acicola</name>
    <dbReference type="NCBI Taxonomy" id="111012"/>
    <lineage>
        <taxon>Eukaryota</taxon>
        <taxon>Fungi</taxon>
        <taxon>Dikarya</taxon>
        <taxon>Ascomycota</taxon>
        <taxon>Pezizomycotina</taxon>
        <taxon>Dothideomycetes</taxon>
        <taxon>Dothideomycetidae</taxon>
        <taxon>Mycosphaerellales</taxon>
        <taxon>Mycosphaerellaceae</taxon>
        <taxon>Lecanosticta</taxon>
    </lineage>
</organism>
<dbReference type="Proteomes" id="UP001296104">
    <property type="component" value="Unassembled WGS sequence"/>
</dbReference>
<dbReference type="EMBL" id="CAVMBE010000004">
    <property type="protein sequence ID" value="CAK3816224.1"/>
    <property type="molecule type" value="Genomic_DNA"/>
</dbReference>
<dbReference type="GO" id="GO:0044550">
    <property type="term" value="P:secondary metabolite biosynthetic process"/>
    <property type="evidence" value="ECO:0007669"/>
    <property type="project" value="TreeGrafter"/>
</dbReference>
<comment type="caution">
    <text evidence="5">The sequence shown here is derived from an EMBL/GenBank/DDBJ whole genome shotgun (WGS) entry which is preliminary data.</text>
</comment>
<dbReference type="SUPFAM" id="SSF51905">
    <property type="entry name" value="FAD/NAD(P)-binding domain"/>
    <property type="match status" value="1"/>
</dbReference>
<keyword evidence="2" id="KW-0274">FAD</keyword>
<keyword evidence="1" id="KW-0285">Flavoprotein</keyword>
<dbReference type="PANTHER" id="PTHR46720:SF3">
    <property type="entry name" value="FAD-BINDING DOMAIN-CONTAINING PROTEIN-RELATED"/>
    <property type="match status" value="1"/>
</dbReference>
<reference evidence="5" key="1">
    <citation type="submission" date="2023-11" db="EMBL/GenBank/DDBJ databases">
        <authorList>
            <person name="Alioto T."/>
            <person name="Alioto T."/>
            <person name="Gomez Garrido J."/>
        </authorList>
    </citation>
    <scope>NUCLEOTIDE SEQUENCE</scope>
</reference>
<sequence>MAAEKDFDIAIIGGGISGLTLAIALHHRGLRVQIYEQAPHFGEIGAGVAFTGNAVQAMRHCHHGVYAAFERVRTGNLWPSKRKVWFDYHDGYHRSQPAASSTEGEGEETEEETFAFSIRNDLGQAGVHRARYLDELVKLLPAEKAVFGKRLEKLEERGRENAKDERRWRLWFHDGTHADADAVIGCDGIKSQVRAWMFGAESRYAHPTYTHKYAYRALAEMEDAVRAIGEEKAYNACMHMGPGGHMLTFPVNHGKTLNIVAFHTTEDDWPDYTRLTRPATREDALRDFQGYGHDVRSLLQLCQPNLDIWAIFHLGDNPLPHYNHSSVLLIGDAAHATSPHHGAGAGMCIEDSAVLADLLHACCTRADLPAAFQTFNDLRRDRGNWLVQTSRHIGDCYEWMADGVGDDFARIEAEINTRNGMIADVSVEGMCERAKEVLAARVQGDGTRGRL</sequence>
<keyword evidence="3" id="KW-0560">Oxidoreductase</keyword>